<dbReference type="PROSITE" id="PS51379">
    <property type="entry name" value="4FE4S_FER_2"/>
    <property type="match status" value="1"/>
</dbReference>
<evidence type="ECO:0000256" key="5">
    <source>
        <dbReference type="ARBA" id="ARBA00023004"/>
    </source>
</evidence>
<dbReference type="Gene3D" id="3.30.70.20">
    <property type="match status" value="1"/>
</dbReference>
<keyword evidence="2 8" id="KW-0813">Transport</keyword>
<evidence type="ECO:0000256" key="3">
    <source>
        <dbReference type="ARBA" id="ARBA00022723"/>
    </source>
</evidence>
<keyword evidence="11" id="KW-1185">Reference proteome</keyword>
<dbReference type="Pfam" id="PF13459">
    <property type="entry name" value="Fer4_15"/>
    <property type="match status" value="1"/>
</dbReference>
<dbReference type="AlphaFoldDB" id="A0A542SXH3"/>
<keyword evidence="5 8" id="KW-0408">Iron</keyword>
<feature type="domain" description="4Fe-4S ferredoxin-type" evidence="9">
    <location>
        <begin position="2"/>
        <end position="30"/>
    </location>
</feature>
<evidence type="ECO:0000256" key="1">
    <source>
        <dbReference type="ARBA" id="ARBA00001927"/>
    </source>
</evidence>
<dbReference type="InterPro" id="IPR051269">
    <property type="entry name" value="Fe-S_cluster_ET"/>
</dbReference>
<protein>
    <recommendedName>
        <fullName evidence="8">Ferredoxin</fullName>
    </recommendedName>
</protein>
<dbReference type="Proteomes" id="UP000318103">
    <property type="component" value="Unassembled WGS sequence"/>
</dbReference>
<dbReference type="InterPro" id="IPR001080">
    <property type="entry name" value="3Fe4S_ferredoxin"/>
</dbReference>
<sequence>MTRIEVDREVCIGAGLCAWNAPEVFEQDEEGLSRVRAGAGSGEGLDEGALEEARSACPAQAIRLADD</sequence>
<name>A0A542SXH3_9ACTN</name>
<reference evidence="10 11" key="1">
    <citation type="submission" date="2019-06" db="EMBL/GenBank/DDBJ databases">
        <title>Sequencing the genomes of 1000 actinobacteria strains.</title>
        <authorList>
            <person name="Klenk H.-P."/>
        </authorList>
    </citation>
    <scope>NUCLEOTIDE SEQUENCE [LARGE SCALE GENOMIC DNA]</scope>
    <source>
        <strain evidence="10 11">DSM 41929</strain>
    </source>
</reference>
<dbReference type="InterPro" id="IPR017896">
    <property type="entry name" value="4Fe4S_Fe-S-bd"/>
</dbReference>
<evidence type="ECO:0000313" key="10">
    <source>
        <dbReference type="EMBL" id="TQK79294.1"/>
    </source>
</evidence>
<comment type="cofactor">
    <cofactor evidence="1">
        <name>[3Fe-4S] cluster</name>
        <dbReference type="ChEBI" id="CHEBI:21137"/>
    </cofactor>
</comment>
<evidence type="ECO:0000256" key="8">
    <source>
        <dbReference type="RuleBase" id="RU368020"/>
    </source>
</evidence>
<dbReference type="GO" id="GO:0009055">
    <property type="term" value="F:electron transfer activity"/>
    <property type="evidence" value="ECO:0007669"/>
    <property type="project" value="UniProtKB-UniRule"/>
</dbReference>
<evidence type="ECO:0000259" key="9">
    <source>
        <dbReference type="PROSITE" id="PS51379"/>
    </source>
</evidence>
<keyword evidence="4 8" id="KW-0249">Electron transport</keyword>
<dbReference type="GO" id="GO:0005506">
    <property type="term" value="F:iron ion binding"/>
    <property type="evidence" value="ECO:0007669"/>
    <property type="project" value="UniProtKB-UniRule"/>
</dbReference>
<evidence type="ECO:0000256" key="2">
    <source>
        <dbReference type="ARBA" id="ARBA00022448"/>
    </source>
</evidence>
<gene>
    <name evidence="10" type="ORF">FB563_8289</name>
</gene>
<evidence type="ECO:0000256" key="6">
    <source>
        <dbReference type="ARBA" id="ARBA00023014"/>
    </source>
</evidence>
<dbReference type="SUPFAM" id="SSF54862">
    <property type="entry name" value="4Fe-4S ferredoxins"/>
    <property type="match status" value="1"/>
</dbReference>
<evidence type="ECO:0000256" key="7">
    <source>
        <dbReference type="ARBA" id="ARBA00023291"/>
    </source>
</evidence>
<evidence type="ECO:0000256" key="4">
    <source>
        <dbReference type="ARBA" id="ARBA00022982"/>
    </source>
</evidence>
<dbReference type="OrthoDB" id="9803319at2"/>
<evidence type="ECO:0000313" key="11">
    <source>
        <dbReference type="Proteomes" id="UP000318103"/>
    </source>
</evidence>
<organism evidence="10 11">
    <name type="scientific">Streptomyces puniciscabiei</name>
    <dbReference type="NCBI Taxonomy" id="164348"/>
    <lineage>
        <taxon>Bacteria</taxon>
        <taxon>Bacillati</taxon>
        <taxon>Actinomycetota</taxon>
        <taxon>Actinomycetes</taxon>
        <taxon>Kitasatosporales</taxon>
        <taxon>Streptomycetaceae</taxon>
        <taxon>Streptomyces</taxon>
    </lineage>
</organism>
<dbReference type="GO" id="GO:0051538">
    <property type="term" value="F:3 iron, 4 sulfur cluster binding"/>
    <property type="evidence" value="ECO:0007669"/>
    <property type="project" value="UniProtKB-KW"/>
</dbReference>
<dbReference type="PANTHER" id="PTHR36923">
    <property type="entry name" value="FERREDOXIN"/>
    <property type="match status" value="1"/>
</dbReference>
<proteinExistence type="predicted"/>
<comment type="function">
    <text evidence="8">Ferredoxins are iron-sulfur proteins that transfer electrons in a wide variety of metabolic reactions.</text>
</comment>
<accession>A0A542SXH3</accession>
<dbReference type="RefSeq" id="WP_055708752.1">
    <property type="nucleotide sequence ID" value="NZ_JBPJFI010000003.1"/>
</dbReference>
<dbReference type="PANTHER" id="PTHR36923:SF3">
    <property type="entry name" value="FERREDOXIN"/>
    <property type="match status" value="1"/>
</dbReference>
<dbReference type="PRINTS" id="PR00352">
    <property type="entry name" value="3FE4SFRDOXIN"/>
</dbReference>
<keyword evidence="3 8" id="KW-0479">Metal-binding</keyword>
<dbReference type="EMBL" id="VFNX01000007">
    <property type="protein sequence ID" value="TQK79294.1"/>
    <property type="molecule type" value="Genomic_DNA"/>
</dbReference>
<comment type="caution">
    <text evidence="10">The sequence shown here is derived from an EMBL/GenBank/DDBJ whole genome shotgun (WGS) entry which is preliminary data.</text>
</comment>
<keyword evidence="6 8" id="KW-0411">Iron-sulfur</keyword>
<keyword evidence="7" id="KW-0003">3Fe-4S</keyword>